<dbReference type="Gene3D" id="1.10.1740.10">
    <property type="match status" value="1"/>
</dbReference>
<dbReference type="Proteomes" id="UP000502345">
    <property type="component" value="Chromosome"/>
</dbReference>
<sequence>MVRCGVIEELLMKLSIRGANTSPTPPFARTASPETCERSISLNRTAAEALTGDHHALSKLLARLHPRVVLYYRARLLGTPVATFADDLAHQCTLDVVTRMSDTISADTRIETFAYELASRRIASIPQSRNIDGQFKRPRRLTDDQREVLVLRIAVGLTAEMTASTLCTTRSSVLLLQHQALRAWTVSEQS</sequence>
<reference evidence="1 2" key="1">
    <citation type="submission" date="2020-03" db="EMBL/GenBank/DDBJ databases">
        <title>Screen low temperature-resistant strains for efficient degradation of petroleum hydrocarbons under the low temperature.</title>
        <authorList>
            <person name="Wang Y."/>
            <person name="Chen J."/>
        </authorList>
    </citation>
    <scope>NUCLEOTIDE SEQUENCE [LARGE SCALE GENOMIC DNA]</scope>
    <source>
        <strain evidence="1 2">KB1</strain>
    </source>
</reference>
<evidence type="ECO:0000313" key="2">
    <source>
        <dbReference type="Proteomes" id="UP000502345"/>
    </source>
</evidence>
<accession>A0A6G9CQB0</accession>
<dbReference type="Gene3D" id="1.10.10.10">
    <property type="entry name" value="Winged helix-like DNA-binding domain superfamily/Winged helix DNA-binding domain"/>
    <property type="match status" value="1"/>
</dbReference>
<gene>
    <name evidence="1" type="ORF">G9444_1943</name>
</gene>
<proteinExistence type="predicted"/>
<dbReference type="EMBL" id="CP050124">
    <property type="protein sequence ID" value="QIP39187.1"/>
    <property type="molecule type" value="Genomic_DNA"/>
</dbReference>
<protein>
    <submittedName>
        <fullName evidence="1">RNA polymerase sigma-70 factor, ECF subfamily</fullName>
    </submittedName>
</protein>
<organism evidence="1 2">
    <name type="scientific">Rhodococcus erythropolis</name>
    <name type="common">Arthrobacter picolinophilus</name>
    <dbReference type="NCBI Taxonomy" id="1833"/>
    <lineage>
        <taxon>Bacteria</taxon>
        <taxon>Bacillati</taxon>
        <taxon>Actinomycetota</taxon>
        <taxon>Actinomycetes</taxon>
        <taxon>Mycobacteriales</taxon>
        <taxon>Nocardiaceae</taxon>
        <taxon>Rhodococcus</taxon>
        <taxon>Rhodococcus erythropolis group</taxon>
    </lineage>
</organism>
<dbReference type="InterPro" id="IPR036388">
    <property type="entry name" value="WH-like_DNA-bd_sf"/>
</dbReference>
<name>A0A6G9CQB0_RHOER</name>
<dbReference type="AlphaFoldDB" id="A0A6G9CQB0"/>
<evidence type="ECO:0000313" key="1">
    <source>
        <dbReference type="EMBL" id="QIP39187.1"/>
    </source>
</evidence>